<dbReference type="Pfam" id="PF00720">
    <property type="entry name" value="SSI"/>
    <property type="match status" value="1"/>
</dbReference>
<proteinExistence type="inferred from homology"/>
<dbReference type="InterPro" id="IPR036819">
    <property type="entry name" value="Subtilisin_inhibitor-like_sf"/>
</dbReference>
<feature type="chain" id="PRO_5047066286" evidence="9">
    <location>
        <begin position="30"/>
        <end position="148"/>
    </location>
</feature>
<name>A0ABV5TI27_9ACTN</name>
<evidence type="ECO:0000313" key="11">
    <source>
        <dbReference type="EMBL" id="MFB9678654.1"/>
    </source>
</evidence>
<feature type="signal peptide" evidence="9">
    <location>
        <begin position="1"/>
        <end position="29"/>
    </location>
</feature>
<accession>A0ABV5TI27</accession>
<evidence type="ECO:0000256" key="2">
    <source>
        <dbReference type="ARBA" id="ARBA00010472"/>
    </source>
</evidence>
<organism evidence="11 12">
    <name type="scientific">Streptosporangium vulgare</name>
    <dbReference type="NCBI Taxonomy" id="46190"/>
    <lineage>
        <taxon>Bacteria</taxon>
        <taxon>Bacillati</taxon>
        <taxon>Actinomycetota</taxon>
        <taxon>Actinomycetes</taxon>
        <taxon>Streptosporangiales</taxon>
        <taxon>Streptosporangiaceae</taxon>
        <taxon>Streptosporangium</taxon>
    </lineage>
</organism>
<dbReference type="Gene3D" id="3.30.350.10">
    <property type="entry name" value="Subtilisin inhibitor-like"/>
    <property type="match status" value="1"/>
</dbReference>
<dbReference type="Proteomes" id="UP001589610">
    <property type="component" value="Unassembled WGS sequence"/>
</dbReference>
<dbReference type="InterPro" id="IPR020054">
    <property type="entry name" value="Prot_inh_SSI_I16_CS"/>
</dbReference>
<protein>
    <submittedName>
        <fullName evidence="11">SSI family serine proteinase inhibitor</fullName>
    </submittedName>
</protein>
<evidence type="ECO:0000256" key="9">
    <source>
        <dbReference type="SAM" id="SignalP"/>
    </source>
</evidence>
<evidence type="ECO:0000256" key="8">
    <source>
        <dbReference type="RuleBase" id="RU003471"/>
    </source>
</evidence>
<comment type="subunit">
    <text evidence="3">Homodimer.</text>
</comment>
<keyword evidence="12" id="KW-1185">Reference proteome</keyword>
<evidence type="ECO:0000256" key="3">
    <source>
        <dbReference type="ARBA" id="ARBA00011738"/>
    </source>
</evidence>
<evidence type="ECO:0000259" key="10">
    <source>
        <dbReference type="Pfam" id="PF00720"/>
    </source>
</evidence>
<comment type="subcellular location">
    <subcellularLocation>
        <location evidence="1">Secreted</location>
    </subcellularLocation>
</comment>
<feature type="domain" description="Subtilisin inhibitor" evidence="10">
    <location>
        <begin position="48"/>
        <end position="134"/>
    </location>
</feature>
<keyword evidence="5 8" id="KW-0646">Protease inhibitor</keyword>
<dbReference type="InterPro" id="IPR023549">
    <property type="entry name" value="Subtilisin_inhibitor"/>
</dbReference>
<evidence type="ECO:0000256" key="1">
    <source>
        <dbReference type="ARBA" id="ARBA00004613"/>
    </source>
</evidence>
<keyword evidence="6 8" id="KW-0722">Serine protease inhibitor</keyword>
<dbReference type="InterPro" id="IPR000691">
    <property type="entry name" value="Prot_inh_I16_SSI"/>
</dbReference>
<gene>
    <name evidence="11" type="ORF">ACFFRH_24515</name>
</gene>
<keyword evidence="4" id="KW-0964">Secreted</keyword>
<dbReference type="SUPFAM" id="SSF55399">
    <property type="entry name" value="Subtilisin inhibitor"/>
    <property type="match status" value="1"/>
</dbReference>
<dbReference type="EMBL" id="JBHMBS010000012">
    <property type="protein sequence ID" value="MFB9678654.1"/>
    <property type="molecule type" value="Genomic_DNA"/>
</dbReference>
<keyword evidence="9" id="KW-0732">Signal</keyword>
<dbReference type="PROSITE" id="PS00999">
    <property type="entry name" value="SSI"/>
    <property type="match status" value="1"/>
</dbReference>
<sequence>MGKWLTRYAFSSVTFFCLLFGSGVLPASADPLGQPLPGESAAPPSHRALVLTIVSGPAILPPFRTAALQCSPLGGGTHPRTREACAALTRVGGDVSKFKPPVGMPCSLQYEPTTITAVGVWDDRFSLSSQTFGNPCLLRNALGVVGRF</sequence>
<evidence type="ECO:0000256" key="7">
    <source>
        <dbReference type="ARBA" id="ARBA00023157"/>
    </source>
</evidence>
<comment type="similarity">
    <text evidence="2 8">Belongs to the protease inhibitor I16 (SSI) family.</text>
</comment>
<dbReference type="PRINTS" id="PR00294">
    <property type="entry name" value="SSBTLNINHBTR"/>
</dbReference>
<evidence type="ECO:0000256" key="5">
    <source>
        <dbReference type="ARBA" id="ARBA00022690"/>
    </source>
</evidence>
<reference evidence="11 12" key="1">
    <citation type="submission" date="2024-09" db="EMBL/GenBank/DDBJ databases">
        <authorList>
            <person name="Sun Q."/>
            <person name="Mori K."/>
        </authorList>
    </citation>
    <scope>NUCLEOTIDE SEQUENCE [LARGE SCALE GENOMIC DNA]</scope>
    <source>
        <strain evidence="11 12">JCM 3028</strain>
    </source>
</reference>
<comment type="caution">
    <text evidence="11">The sequence shown here is derived from an EMBL/GenBank/DDBJ whole genome shotgun (WGS) entry which is preliminary data.</text>
</comment>
<evidence type="ECO:0000313" key="12">
    <source>
        <dbReference type="Proteomes" id="UP001589610"/>
    </source>
</evidence>
<evidence type="ECO:0000256" key="6">
    <source>
        <dbReference type="ARBA" id="ARBA00022900"/>
    </source>
</evidence>
<evidence type="ECO:0000256" key="4">
    <source>
        <dbReference type="ARBA" id="ARBA00022525"/>
    </source>
</evidence>
<dbReference type="RefSeq" id="WP_386159820.1">
    <property type="nucleotide sequence ID" value="NZ_JBHMBS010000012.1"/>
</dbReference>
<keyword evidence="7" id="KW-1015">Disulfide bond</keyword>